<comment type="similarity">
    <text evidence="1">Belongs to the DNA mismatch repair MutL/HexB family.</text>
</comment>
<dbReference type="AlphaFoldDB" id="A0A166MZA5"/>
<dbReference type="SUPFAM" id="SSF118116">
    <property type="entry name" value="DNA mismatch repair protein MutL"/>
    <property type="match status" value="2"/>
</dbReference>
<feature type="region of interest" description="Disordered" evidence="2">
    <location>
        <begin position="533"/>
        <end position="560"/>
    </location>
</feature>
<keyword evidence="5" id="KW-1185">Reference proteome</keyword>
<dbReference type="Gene3D" id="3.30.565.10">
    <property type="entry name" value="Histidine kinase-like ATPase, C-terminal domain"/>
    <property type="match status" value="1"/>
</dbReference>
<dbReference type="PANTHER" id="PTHR10073:SF47">
    <property type="entry name" value="DNA MISMATCH REPAIR PROTEIN MLH3"/>
    <property type="match status" value="1"/>
</dbReference>
<evidence type="ECO:0000256" key="1">
    <source>
        <dbReference type="ARBA" id="ARBA00006082"/>
    </source>
</evidence>
<dbReference type="VEuPathDB" id="FungiDB:AAP_06179"/>
<dbReference type="EMBL" id="AZGZ01000046">
    <property type="protein sequence ID" value="KZZ86840.1"/>
    <property type="molecule type" value="Genomic_DNA"/>
</dbReference>
<sequence length="999" mass="110624">MDFPPPIKRLPADAVANIRSSLCIRTLNEVVLELVKNSLDANAQKVTVVVDFAKGGCTVEDDGCGIRQQDFEEGGGIAVRYNTSKFRSGDCVYYGQKGEFLSCLVSLALVIITSKSRPDSHPNTLIFHNSKPVNRLIPAPPQHELQNPGHGTKVTVTDLFGSMPVRVKQRAIRLQKQDCIDRDWDDLRHSLAALLIAYQKRVKIVVSDASKSRKLAIRATSKALQREPVLRPLAVAEVHSDYVCSILSQAGYMPASTMDSWVTVSARGANISVEALVSLEASPTKQVQFISFGMRPLSASPGSEGSMLFDIINQIFAASRFGSTQNDPKYESSGTEPRKRGTTTKGVNRWPMFCCRIEMQDENVFIDNEHDFGKSRPCQSLQTLLDIISALFRQFLKQYYFLPGLHMDSRNDLSTSLSTSHNQRPASQASGTHHRDTSAVSPSPLRPGTSANTINDDMGKPGTPPSEKYYPSGTDFSSWSRIKASQPAEIERLSSAVLRPAGIPGHLMNKSAARPSMKRRVFSDTVVPLASPAKCLRPMETTEEATSEQERSRDRDQPSIDDSLVDESILYLDPETQQSVFLNSRTGQSILSRPNTAPAYHHTSCCHHSADSKDAAPTDWIDGMIKKWHNPVFRHPERSLHSVVPQLDLHENDKSAFFGKKRGGISIPDGPNVGFLPISATAGGRLTKENLCNAELISQVDNKFLLVKVRVTVDSIPEPQTILVLIDQHAADERCRIEKLFADLVSLRYQTLMQGVPENHQGITILQDPILFTVSQDEAKLFERYSTYFASWGCHYEVTVNEQKNPVIAVDRLPSSISERCRLDPNVAINMLRGEVWSRNDQGKGSNVNPFISDEEEILANAPLSPSPHHWSEEITDCPKGIIELLNSRACRSAIMFNDVLNKRQCCSLISRLSQCSFPFQCAHGRPSMVPIVNLGPSHASSFWKDDDRHDRRSAAAADGGGAGGAGARHHRRNHQIFDDAPASSLDFIRAFGLWQERD</sequence>
<dbReference type="Proteomes" id="UP000242877">
    <property type="component" value="Unassembled WGS sequence"/>
</dbReference>
<feature type="region of interest" description="Disordered" evidence="2">
    <location>
        <begin position="413"/>
        <end position="472"/>
    </location>
</feature>
<feature type="compositionally biased region" description="Polar residues" evidence="2">
    <location>
        <begin position="413"/>
        <end position="431"/>
    </location>
</feature>
<gene>
    <name evidence="4" type="ORF">AAP_06179</name>
</gene>
<organism evidence="4 5">
    <name type="scientific">Ascosphaera apis ARSEF 7405</name>
    <dbReference type="NCBI Taxonomy" id="392613"/>
    <lineage>
        <taxon>Eukaryota</taxon>
        <taxon>Fungi</taxon>
        <taxon>Dikarya</taxon>
        <taxon>Ascomycota</taxon>
        <taxon>Pezizomycotina</taxon>
        <taxon>Eurotiomycetes</taxon>
        <taxon>Eurotiomycetidae</taxon>
        <taxon>Onygenales</taxon>
        <taxon>Ascosphaeraceae</taxon>
        <taxon>Ascosphaera</taxon>
    </lineage>
</organism>
<dbReference type="Pfam" id="PF13589">
    <property type="entry name" value="HATPase_c_3"/>
    <property type="match status" value="1"/>
</dbReference>
<feature type="compositionally biased region" description="Polar residues" evidence="2">
    <location>
        <begin position="324"/>
        <end position="335"/>
    </location>
</feature>
<dbReference type="InterPro" id="IPR014790">
    <property type="entry name" value="MutL_C"/>
</dbReference>
<dbReference type="OrthoDB" id="429932at2759"/>
<dbReference type="InterPro" id="IPR037198">
    <property type="entry name" value="MutL_C_sf"/>
</dbReference>
<feature type="region of interest" description="Disordered" evidence="2">
    <location>
        <begin position="324"/>
        <end position="344"/>
    </location>
</feature>
<dbReference type="GO" id="GO:0016887">
    <property type="term" value="F:ATP hydrolysis activity"/>
    <property type="evidence" value="ECO:0007669"/>
    <property type="project" value="InterPro"/>
</dbReference>
<name>A0A166MZA5_9EURO</name>
<proteinExistence type="inferred from homology"/>
<feature type="region of interest" description="Disordered" evidence="2">
    <location>
        <begin position="944"/>
        <end position="970"/>
    </location>
</feature>
<feature type="compositionally biased region" description="Basic and acidic residues" evidence="2">
    <location>
        <begin position="944"/>
        <end position="954"/>
    </location>
</feature>
<feature type="domain" description="MutL C-terminal dimerisation" evidence="3">
    <location>
        <begin position="696"/>
        <end position="901"/>
    </location>
</feature>
<dbReference type="PANTHER" id="PTHR10073">
    <property type="entry name" value="DNA MISMATCH REPAIR PROTEIN MLH, PMS, MUTL"/>
    <property type="match status" value="1"/>
</dbReference>
<reference evidence="4 5" key="1">
    <citation type="journal article" date="2016" name="Genome Biol. Evol.">
        <title>Divergent and convergent evolution of fungal pathogenicity.</title>
        <authorList>
            <person name="Shang Y."/>
            <person name="Xiao G."/>
            <person name="Zheng P."/>
            <person name="Cen K."/>
            <person name="Zhan S."/>
            <person name="Wang C."/>
        </authorList>
    </citation>
    <scope>NUCLEOTIDE SEQUENCE [LARGE SCALE GENOMIC DNA]</scope>
    <source>
        <strain evidence="4 5">ARSEF 7405</strain>
    </source>
</reference>
<dbReference type="GO" id="GO:0006298">
    <property type="term" value="P:mismatch repair"/>
    <property type="evidence" value="ECO:0007669"/>
    <property type="project" value="InterPro"/>
</dbReference>
<dbReference type="GO" id="GO:0032300">
    <property type="term" value="C:mismatch repair complex"/>
    <property type="evidence" value="ECO:0007669"/>
    <property type="project" value="InterPro"/>
</dbReference>
<evidence type="ECO:0000313" key="4">
    <source>
        <dbReference type="EMBL" id="KZZ86840.1"/>
    </source>
</evidence>
<accession>A0A166MZA5</accession>
<evidence type="ECO:0000256" key="2">
    <source>
        <dbReference type="SAM" id="MobiDB-lite"/>
    </source>
</evidence>
<dbReference type="GO" id="GO:0005524">
    <property type="term" value="F:ATP binding"/>
    <property type="evidence" value="ECO:0007669"/>
    <property type="project" value="InterPro"/>
</dbReference>
<comment type="caution">
    <text evidence="4">The sequence shown here is derived from an EMBL/GenBank/DDBJ whole genome shotgun (WGS) entry which is preliminary data.</text>
</comment>
<dbReference type="InterPro" id="IPR038973">
    <property type="entry name" value="MutL/Mlh/Pms-like"/>
</dbReference>
<dbReference type="InterPro" id="IPR036890">
    <property type="entry name" value="HATPase_C_sf"/>
</dbReference>
<evidence type="ECO:0000259" key="3">
    <source>
        <dbReference type="SMART" id="SM00853"/>
    </source>
</evidence>
<protein>
    <submittedName>
        <fullName evidence="4">DNA mismatch repair protein</fullName>
    </submittedName>
</protein>
<dbReference type="SMART" id="SM00853">
    <property type="entry name" value="MutL_C"/>
    <property type="match status" value="1"/>
</dbReference>
<dbReference type="InterPro" id="IPR042120">
    <property type="entry name" value="MutL_C_dimsub"/>
</dbReference>
<dbReference type="SUPFAM" id="SSF55874">
    <property type="entry name" value="ATPase domain of HSP90 chaperone/DNA topoisomerase II/histidine kinase"/>
    <property type="match status" value="1"/>
</dbReference>
<feature type="compositionally biased region" description="Basic and acidic residues" evidence="2">
    <location>
        <begin position="548"/>
        <end position="558"/>
    </location>
</feature>
<dbReference type="Gene3D" id="3.30.1540.20">
    <property type="entry name" value="MutL, C-terminal domain, dimerisation subdomain"/>
    <property type="match status" value="1"/>
</dbReference>
<dbReference type="GO" id="GO:0140664">
    <property type="term" value="F:ATP-dependent DNA damage sensor activity"/>
    <property type="evidence" value="ECO:0007669"/>
    <property type="project" value="InterPro"/>
</dbReference>
<evidence type="ECO:0000313" key="5">
    <source>
        <dbReference type="Proteomes" id="UP000242877"/>
    </source>
</evidence>